<dbReference type="RefSeq" id="WP_262069398.1">
    <property type="nucleotide sequence ID" value="NZ_JAMXOC010000014.1"/>
</dbReference>
<dbReference type="SUPFAM" id="SSF52172">
    <property type="entry name" value="CheY-like"/>
    <property type="match status" value="1"/>
</dbReference>
<keyword evidence="7" id="KW-0238">DNA-binding</keyword>
<evidence type="ECO:0000256" key="1">
    <source>
        <dbReference type="ARBA" id="ARBA00004496"/>
    </source>
</evidence>
<evidence type="ECO:0000256" key="5">
    <source>
        <dbReference type="ARBA" id="ARBA00023012"/>
    </source>
</evidence>
<dbReference type="Gene3D" id="1.10.10.60">
    <property type="entry name" value="Homeodomain-like"/>
    <property type="match status" value="2"/>
</dbReference>
<feature type="domain" description="Response regulatory" evidence="12">
    <location>
        <begin position="3"/>
        <end position="120"/>
    </location>
</feature>
<dbReference type="PROSITE" id="PS00041">
    <property type="entry name" value="HTH_ARAC_FAMILY_1"/>
    <property type="match status" value="1"/>
</dbReference>
<dbReference type="PRINTS" id="PR00032">
    <property type="entry name" value="HTHARAC"/>
</dbReference>
<dbReference type="PANTHER" id="PTHR42713:SF3">
    <property type="entry name" value="TRANSCRIPTIONAL REGULATORY PROTEIN HPTR"/>
    <property type="match status" value="1"/>
</dbReference>
<dbReference type="PROSITE" id="PS50110">
    <property type="entry name" value="RESPONSE_REGULATORY"/>
    <property type="match status" value="1"/>
</dbReference>
<dbReference type="PROSITE" id="PS01124">
    <property type="entry name" value="HTH_ARAC_FAMILY_2"/>
    <property type="match status" value="1"/>
</dbReference>
<keyword evidence="6" id="KW-0805">Transcription regulation</keyword>
<keyword evidence="14" id="KW-1185">Reference proteome</keyword>
<dbReference type="PANTHER" id="PTHR42713">
    <property type="entry name" value="HISTIDINE KINASE-RELATED"/>
    <property type="match status" value="1"/>
</dbReference>
<evidence type="ECO:0000256" key="7">
    <source>
        <dbReference type="ARBA" id="ARBA00023125"/>
    </source>
</evidence>
<evidence type="ECO:0000256" key="9">
    <source>
        <dbReference type="ARBA" id="ARBA00024867"/>
    </source>
</evidence>
<dbReference type="EMBL" id="JAMZFV010000014">
    <property type="protein sequence ID" value="MCP1110518.1"/>
    <property type="molecule type" value="Genomic_DNA"/>
</dbReference>
<evidence type="ECO:0000256" key="8">
    <source>
        <dbReference type="ARBA" id="ARBA00023163"/>
    </source>
</evidence>
<dbReference type="SMART" id="SM00342">
    <property type="entry name" value="HTH_ARAC"/>
    <property type="match status" value="1"/>
</dbReference>
<dbReference type="Gene3D" id="3.40.50.2300">
    <property type="match status" value="1"/>
</dbReference>
<evidence type="ECO:0000256" key="2">
    <source>
        <dbReference type="ARBA" id="ARBA00018672"/>
    </source>
</evidence>
<dbReference type="InterPro" id="IPR001789">
    <property type="entry name" value="Sig_transdc_resp-reg_receiver"/>
</dbReference>
<feature type="domain" description="HTH araC/xylS-type" evidence="11">
    <location>
        <begin position="425"/>
        <end position="524"/>
    </location>
</feature>
<keyword evidence="3" id="KW-0963">Cytoplasm</keyword>
<evidence type="ECO:0000256" key="3">
    <source>
        <dbReference type="ARBA" id="ARBA00022490"/>
    </source>
</evidence>
<gene>
    <name evidence="13" type="ORF">NK118_09675</name>
</gene>
<proteinExistence type="predicted"/>
<evidence type="ECO:0000313" key="14">
    <source>
        <dbReference type="Proteomes" id="UP001523565"/>
    </source>
</evidence>
<dbReference type="CDD" id="cd17536">
    <property type="entry name" value="REC_YesN-like"/>
    <property type="match status" value="1"/>
</dbReference>
<dbReference type="Proteomes" id="UP001523565">
    <property type="component" value="Unassembled WGS sequence"/>
</dbReference>
<dbReference type="InterPro" id="IPR018062">
    <property type="entry name" value="HTH_AraC-typ_CS"/>
</dbReference>
<keyword evidence="4 10" id="KW-0597">Phosphoprotein</keyword>
<dbReference type="SMART" id="SM00448">
    <property type="entry name" value="REC"/>
    <property type="match status" value="1"/>
</dbReference>
<reference evidence="13 14" key="1">
    <citation type="journal article" date="2022" name="Genome Biol. Evol.">
        <title>Host diet, physiology and behaviors set the stage for Lachnospiraceae cladogenesis.</title>
        <authorList>
            <person name="Vera-Ponce De Leon A."/>
            <person name="Schneider M."/>
            <person name="Jahnes B.C."/>
            <person name="Sadowski V."/>
            <person name="Camuy-Velez L.A."/>
            <person name="Duan J."/>
            <person name="Sabree Z.L."/>
        </authorList>
    </citation>
    <scope>NUCLEOTIDE SEQUENCE [LARGE SCALE GENOMIC DNA]</scope>
    <source>
        <strain evidence="13 14">PAL227</strain>
    </source>
</reference>
<organism evidence="13 14">
    <name type="scientific">Ohessyouella blattaphilus</name>
    <dbReference type="NCBI Taxonomy" id="2949333"/>
    <lineage>
        <taxon>Bacteria</taxon>
        <taxon>Bacillati</taxon>
        <taxon>Bacillota</taxon>
        <taxon>Clostridia</taxon>
        <taxon>Lachnospirales</taxon>
        <taxon>Lachnospiraceae</taxon>
        <taxon>Ohessyouella</taxon>
    </lineage>
</organism>
<dbReference type="InterPro" id="IPR051552">
    <property type="entry name" value="HptR"/>
</dbReference>
<evidence type="ECO:0000256" key="6">
    <source>
        <dbReference type="ARBA" id="ARBA00023015"/>
    </source>
</evidence>
<feature type="modified residue" description="4-aspartylphosphate" evidence="10">
    <location>
        <position position="55"/>
    </location>
</feature>
<dbReference type="SUPFAM" id="SSF46689">
    <property type="entry name" value="Homeodomain-like"/>
    <property type="match status" value="1"/>
</dbReference>
<dbReference type="InterPro" id="IPR011006">
    <property type="entry name" value="CheY-like_superfamily"/>
</dbReference>
<dbReference type="Pfam" id="PF12833">
    <property type="entry name" value="HTH_18"/>
    <property type="match status" value="1"/>
</dbReference>
<accession>A0ABT1EIK9</accession>
<name>A0ABT1EIK9_9FIRM</name>
<comment type="subcellular location">
    <subcellularLocation>
        <location evidence="1">Cytoplasm</location>
    </subcellularLocation>
</comment>
<evidence type="ECO:0000256" key="4">
    <source>
        <dbReference type="ARBA" id="ARBA00022553"/>
    </source>
</evidence>
<evidence type="ECO:0000259" key="11">
    <source>
        <dbReference type="PROSITE" id="PS01124"/>
    </source>
</evidence>
<dbReference type="InterPro" id="IPR018060">
    <property type="entry name" value="HTH_AraC"/>
</dbReference>
<dbReference type="InterPro" id="IPR009057">
    <property type="entry name" value="Homeodomain-like_sf"/>
</dbReference>
<keyword evidence="5" id="KW-0902">Two-component regulatory system</keyword>
<protein>
    <recommendedName>
        <fullName evidence="2">Stage 0 sporulation protein A homolog</fullName>
    </recommendedName>
</protein>
<evidence type="ECO:0000313" key="13">
    <source>
        <dbReference type="EMBL" id="MCP1110518.1"/>
    </source>
</evidence>
<comment type="caution">
    <text evidence="13">The sequence shown here is derived from an EMBL/GenBank/DDBJ whole genome shotgun (WGS) entry which is preliminary data.</text>
</comment>
<comment type="function">
    <text evidence="9">May play the central regulatory role in sporulation. It may be an element of the effector pathway responsible for the activation of sporulation genes in response to nutritional stress. Spo0A may act in concert with spo0H (a sigma factor) to control the expression of some genes that are critical to the sporulation process.</text>
</comment>
<dbReference type="Pfam" id="PF00072">
    <property type="entry name" value="Response_reg"/>
    <property type="match status" value="1"/>
</dbReference>
<keyword evidence="8" id="KW-0804">Transcription</keyword>
<evidence type="ECO:0000256" key="10">
    <source>
        <dbReference type="PROSITE-ProRule" id="PRU00169"/>
    </source>
</evidence>
<evidence type="ECO:0000259" key="12">
    <source>
        <dbReference type="PROSITE" id="PS50110"/>
    </source>
</evidence>
<sequence length="527" mass="61843">MLKLVIVDDEPLATEYLTELIIWEDFGFQLVGKANSARQAISIIKKNKVDLVITDIQMPGNDGIKLIEMARELELETKFILLSAYSEFEYAKSALSLGVLDYLLKQELSKDYLESKMSSVYMELSKEVFKKQQSETHLIKDCFLGSVYTETDRRGIELPKRDMFFYMIIPRICFFSSLHKQEINNRFIEMKKANDNFIQSIEKEKYQDFLVDYSFELPNSSVVLLINENRPVSAFQKKAWAEEVRREIEEQYKTFGGYYVIYGEQKDIAQKWGLVYQEFARDMNSLIFYKGDRFISLDKWNAYIKKVHGERVRYENIQNKLEDIKWIQELGNYTKESVVDKIKGEWESIERCKNNQSPLNALIKLLEIAKSKNRTAFEELRLDEKWFEEYSNDSYIMMELYTEIALKTVAAKRKGKENTYSKDVSMAIRYINLHFCDKYLAVEKIAKKVELSISRLSVVFKKETGMTIGGFITNKRIEAAKRYLQERELRVHEIAELVGYSSSQYFSQVFLNEVGMSPKEYANMEGN</sequence>
<dbReference type="InterPro" id="IPR020449">
    <property type="entry name" value="Tscrpt_reg_AraC-type_HTH"/>
</dbReference>